<comment type="caution">
    <text evidence="1">The sequence shown here is derived from an EMBL/GenBank/DDBJ whole genome shotgun (WGS) entry which is preliminary data.</text>
</comment>
<dbReference type="Proteomes" id="UP001152320">
    <property type="component" value="Unassembled WGS sequence"/>
</dbReference>
<dbReference type="EMBL" id="JAIZAY010000217">
    <property type="protein sequence ID" value="KAJ8018711.1"/>
    <property type="molecule type" value="Genomic_DNA"/>
</dbReference>
<reference evidence="1" key="1">
    <citation type="submission" date="2021-10" db="EMBL/GenBank/DDBJ databases">
        <title>Tropical sea cucumber genome reveals ecological adaptation and Cuvierian tubules defense mechanism.</title>
        <authorList>
            <person name="Chen T."/>
        </authorList>
    </citation>
    <scope>NUCLEOTIDE SEQUENCE</scope>
    <source>
        <strain evidence="1">Nanhai2018</strain>
        <tissue evidence="1">Muscle</tissue>
    </source>
</reference>
<gene>
    <name evidence="1" type="ORF">HOLleu_43144</name>
</gene>
<dbReference type="AlphaFoldDB" id="A0A9Q1B945"/>
<dbReference type="PANTHER" id="PTHR31751:SF42">
    <property type="entry name" value="PROTEIN CBG10204"/>
    <property type="match status" value="1"/>
</dbReference>
<accession>A0A9Q1B945</accession>
<evidence type="ECO:0000313" key="1">
    <source>
        <dbReference type="EMBL" id="KAJ8018711.1"/>
    </source>
</evidence>
<organism evidence="1 2">
    <name type="scientific">Holothuria leucospilota</name>
    <name type="common">Black long sea cucumber</name>
    <name type="synonym">Mertensiothuria leucospilota</name>
    <dbReference type="NCBI Taxonomy" id="206669"/>
    <lineage>
        <taxon>Eukaryota</taxon>
        <taxon>Metazoa</taxon>
        <taxon>Echinodermata</taxon>
        <taxon>Eleutherozoa</taxon>
        <taxon>Echinozoa</taxon>
        <taxon>Holothuroidea</taxon>
        <taxon>Aspidochirotacea</taxon>
        <taxon>Aspidochirotida</taxon>
        <taxon>Holothuriidae</taxon>
        <taxon>Holothuria</taxon>
    </lineage>
</organism>
<dbReference type="PANTHER" id="PTHR31751">
    <property type="entry name" value="SI:CH211-108C17.2-RELATED-RELATED"/>
    <property type="match status" value="1"/>
</dbReference>
<evidence type="ECO:0000313" key="2">
    <source>
        <dbReference type="Proteomes" id="UP001152320"/>
    </source>
</evidence>
<sequence length="207" mass="23512">MMLAKWLSVANHTQDIHDHETEIFPRCLHGPLGDSGRKKKWLKPSTEVCEKVVDVITNKVLQKDIQQLSPSHQTSNVEGFHSVVIHFAPKSTHFSYRTMISRLQLAALHYNENASRPQAVTREGQERYNLKFPKYKKGQATVSKVLTNATYAYVDELMDVLIEVCRSGEDPKAGCDVDNEPPPLASAYFHPDKEEAVQQHQSRFNPT</sequence>
<dbReference type="OrthoDB" id="5985829at2759"/>
<proteinExistence type="predicted"/>
<protein>
    <submittedName>
        <fullName evidence="1">Uncharacterized protein</fullName>
    </submittedName>
</protein>
<name>A0A9Q1B945_HOLLE</name>
<keyword evidence="2" id="KW-1185">Reference proteome</keyword>